<comment type="caution">
    <text evidence="2">The sequence shown here is derived from an EMBL/GenBank/DDBJ whole genome shotgun (WGS) entry which is preliminary data.</text>
</comment>
<protein>
    <submittedName>
        <fullName evidence="2">F0F1 ATP synthase assembly protein I</fullName>
    </submittedName>
</protein>
<sequence>MTEDRNSFDERLRAAQKRVAVEQPKTGKPDEEDRSLLSLASRAGSEMLGGLVVGVLAGWAVDRWFHFRALFLVIFALLGGSAGILNVWRLMQSLERKNKES</sequence>
<proteinExistence type="predicted"/>
<dbReference type="RefSeq" id="WP_173568833.1">
    <property type="nucleotide sequence ID" value="NZ_WOSY01000002.1"/>
</dbReference>
<dbReference type="Proteomes" id="UP000631653">
    <property type="component" value="Unassembled WGS sequence"/>
</dbReference>
<evidence type="ECO:0000256" key="1">
    <source>
        <dbReference type="SAM" id="Phobius"/>
    </source>
</evidence>
<keyword evidence="3" id="KW-1185">Reference proteome</keyword>
<dbReference type="Pfam" id="PF09527">
    <property type="entry name" value="ATPase_gene1"/>
    <property type="match status" value="1"/>
</dbReference>
<organism evidence="2 3">
    <name type="scientific">Acetobacter conturbans</name>
    <dbReference type="NCBI Taxonomy" id="1737472"/>
    <lineage>
        <taxon>Bacteria</taxon>
        <taxon>Pseudomonadati</taxon>
        <taxon>Pseudomonadota</taxon>
        <taxon>Alphaproteobacteria</taxon>
        <taxon>Acetobacterales</taxon>
        <taxon>Acetobacteraceae</taxon>
        <taxon>Acetobacter</taxon>
    </lineage>
</organism>
<name>A0ABX0JXD4_9PROT</name>
<gene>
    <name evidence="2" type="ORF">GOB81_02680</name>
</gene>
<dbReference type="EMBL" id="WOSY01000002">
    <property type="protein sequence ID" value="NHN87537.1"/>
    <property type="molecule type" value="Genomic_DNA"/>
</dbReference>
<accession>A0ABX0JXD4</accession>
<evidence type="ECO:0000313" key="2">
    <source>
        <dbReference type="EMBL" id="NHN87537.1"/>
    </source>
</evidence>
<feature type="transmembrane region" description="Helical" evidence="1">
    <location>
        <begin position="67"/>
        <end position="88"/>
    </location>
</feature>
<evidence type="ECO:0000313" key="3">
    <source>
        <dbReference type="Proteomes" id="UP000631653"/>
    </source>
</evidence>
<dbReference type="InterPro" id="IPR032820">
    <property type="entry name" value="ATPase_put"/>
</dbReference>
<keyword evidence="1" id="KW-1133">Transmembrane helix</keyword>
<keyword evidence="1" id="KW-0812">Transmembrane</keyword>
<keyword evidence="1" id="KW-0472">Membrane</keyword>
<reference evidence="2 3" key="1">
    <citation type="journal article" date="2020" name="Int. J. Syst. Evol. Microbiol.">
        <title>Novel acetic acid bacteria from cider fermentations: Acetobacter conturbans sp. nov. and Acetobacter fallax sp. nov.</title>
        <authorList>
            <person name="Sombolestani A.S."/>
            <person name="Cleenwerck I."/>
            <person name="Cnockaert M."/>
            <person name="Borremans W."/>
            <person name="Wieme A.D."/>
            <person name="De Vuyst L."/>
            <person name="Vandamme P."/>
        </authorList>
    </citation>
    <scope>NUCLEOTIDE SEQUENCE [LARGE SCALE GENOMIC DNA]</scope>
    <source>
        <strain evidence="2 3">LMG 1627</strain>
    </source>
</reference>